<dbReference type="Proteomes" id="UP000515153">
    <property type="component" value="Unplaced"/>
</dbReference>
<evidence type="ECO:0000313" key="1">
    <source>
        <dbReference type="Proteomes" id="UP000515153"/>
    </source>
</evidence>
<evidence type="ECO:0000313" key="2">
    <source>
        <dbReference type="RefSeq" id="XP_030986464.1"/>
    </source>
</evidence>
<reference evidence="2" key="1">
    <citation type="journal article" date="2019" name="Mol. Biol. Evol.">
        <title>Blast fungal genomes show frequent chromosomal changes, gene gains and losses, and effector gene turnover.</title>
        <authorList>
            <person name="Gomez Luciano L.B."/>
            <person name="Jason Tsai I."/>
            <person name="Chuma I."/>
            <person name="Tosa Y."/>
            <person name="Chen Y.H."/>
            <person name="Li J.Y."/>
            <person name="Li M.Y."/>
            <person name="Jade Lu M.Y."/>
            <person name="Nakayashiki H."/>
            <person name="Li W.H."/>
        </authorList>
    </citation>
    <scope>NUCLEOTIDE SEQUENCE</scope>
    <source>
        <strain evidence="2">NI907</strain>
    </source>
</reference>
<keyword evidence="1" id="KW-1185">Reference proteome</keyword>
<reference evidence="2" key="3">
    <citation type="submission" date="2025-08" db="UniProtKB">
        <authorList>
            <consortium name="RefSeq"/>
        </authorList>
    </citation>
    <scope>IDENTIFICATION</scope>
    <source>
        <strain evidence="2">NI907</strain>
    </source>
</reference>
<dbReference type="KEGG" id="pgri:PgNI_01028"/>
<organism evidence="1 2">
    <name type="scientific">Pyricularia grisea</name>
    <name type="common">Crabgrass-specific blast fungus</name>
    <name type="synonym">Magnaporthe grisea</name>
    <dbReference type="NCBI Taxonomy" id="148305"/>
    <lineage>
        <taxon>Eukaryota</taxon>
        <taxon>Fungi</taxon>
        <taxon>Dikarya</taxon>
        <taxon>Ascomycota</taxon>
        <taxon>Pezizomycotina</taxon>
        <taxon>Sordariomycetes</taxon>
        <taxon>Sordariomycetidae</taxon>
        <taxon>Magnaporthales</taxon>
        <taxon>Pyriculariaceae</taxon>
        <taxon>Pyricularia</taxon>
    </lineage>
</organism>
<reference evidence="2" key="2">
    <citation type="submission" date="2019-10" db="EMBL/GenBank/DDBJ databases">
        <authorList>
            <consortium name="NCBI Genome Project"/>
        </authorList>
    </citation>
    <scope>NUCLEOTIDE SEQUENCE</scope>
    <source>
        <strain evidence="2">NI907</strain>
    </source>
</reference>
<proteinExistence type="predicted"/>
<gene>
    <name evidence="2" type="ORF">PgNI_01028</name>
</gene>
<sequence>MTILNTVSDTFSTLIWHHSLHKEIKELDARTDVQDNIYNNFMGMLKASGPDPDDRAGIVLARSTATSKYTNGMIEQPFSLKESREVRAEYLRELMEINNDLRRRVEKRGLSVKAEEGIPKV</sequence>
<accession>A0A6P8BHA7</accession>
<dbReference type="AlphaFoldDB" id="A0A6P8BHA7"/>
<protein>
    <submittedName>
        <fullName evidence="2">Uncharacterized protein</fullName>
    </submittedName>
</protein>
<dbReference type="GeneID" id="41956019"/>
<dbReference type="RefSeq" id="XP_030986464.1">
    <property type="nucleotide sequence ID" value="XM_031121105.1"/>
</dbReference>
<name>A0A6P8BHA7_PYRGI</name>